<dbReference type="Pfam" id="PF00512">
    <property type="entry name" value="HisKA"/>
    <property type="match status" value="1"/>
</dbReference>
<evidence type="ECO:0000256" key="5">
    <source>
        <dbReference type="ARBA" id="ARBA00022553"/>
    </source>
</evidence>
<sequence length="434" mass="47867">MLFAIIIILGIALCVALLQIAQYRRAARGLSQAIITKQPFLREDIPGASGPHWDALVSETNDLISENIRLRQLRTSQLAQLDATLGSLQEAVLLVDRDNRILLANQALQALFPRAAANTNLLHHRLETIIHGAAFFEYVEAVRRGTARPQHEIEFPSTPSPAAATSRAGRHLWLEVTGTTIPALTGDDEAWALFVLHDITKQKKLEAVRKEFVANVSHELRTPLSIIKGYAETLVDGHVDMPEADRDRFLRTIERHAERLNSLIEDLLTLSRLESANAGLRREPVAFTKLLATILDDYRARPAAAGRRLGHDFDPAIGELQLDPLKITQALENLLDNALKYTPPTALVQVSARRAGAGMIEVAVRDNGPGIPAADLPHIFERFYRVDKGRSRDKGGTGLGLSIVKHIVQLHGGQVRAESTEGQGSVFYFTLPEK</sequence>
<comment type="catalytic activity">
    <reaction evidence="1">
        <text>ATP + protein L-histidine = ADP + protein N-phospho-L-histidine.</text>
        <dbReference type="EC" id="2.7.13.3"/>
    </reaction>
</comment>
<dbReference type="InterPro" id="IPR003594">
    <property type="entry name" value="HATPase_dom"/>
</dbReference>
<keyword evidence="11" id="KW-0472">Membrane</keyword>
<dbReference type="GO" id="GO:0000155">
    <property type="term" value="F:phosphorelay sensor kinase activity"/>
    <property type="evidence" value="ECO:0007669"/>
    <property type="project" value="InterPro"/>
</dbReference>
<dbReference type="FunFam" id="3.30.565.10:FF:000006">
    <property type="entry name" value="Sensor histidine kinase WalK"/>
    <property type="match status" value="1"/>
</dbReference>
<keyword evidence="7" id="KW-0547">Nucleotide-binding</keyword>
<dbReference type="InterPro" id="IPR000014">
    <property type="entry name" value="PAS"/>
</dbReference>
<evidence type="ECO:0000256" key="6">
    <source>
        <dbReference type="ARBA" id="ARBA00022679"/>
    </source>
</evidence>
<dbReference type="RefSeq" id="WP_068773154.1">
    <property type="nucleotide sequence ID" value="NZ_CP109796.1"/>
</dbReference>
<dbReference type="GO" id="GO:0005524">
    <property type="term" value="F:ATP binding"/>
    <property type="evidence" value="ECO:0007669"/>
    <property type="project" value="UniProtKB-KW"/>
</dbReference>
<dbReference type="Pfam" id="PF02518">
    <property type="entry name" value="HATPase_c"/>
    <property type="match status" value="1"/>
</dbReference>
<evidence type="ECO:0000256" key="4">
    <source>
        <dbReference type="ARBA" id="ARBA00022475"/>
    </source>
</evidence>
<dbReference type="AlphaFoldDB" id="A0A178IBJ8"/>
<dbReference type="CDD" id="cd00082">
    <property type="entry name" value="HisKA"/>
    <property type="match status" value="1"/>
</dbReference>
<keyword evidence="14" id="KW-1185">Reference proteome</keyword>
<evidence type="ECO:0000256" key="9">
    <source>
        <dbReference type="ARBA" id="ARBA00022840"/>
    </source>
</evidence>
<comment type="caution">
    <text evidence="13">The sequence shown here is derived from an EMBL/GenBank/DDBJ whole genome shotgun (WGS) entry which is preliminary data.</text>
</comment>
<dbReference type="OrthoDB" id="9813151at2"/>
<reference evidence="13 14" key="1">
    <citation type="submission" date="2016-01" db="EMBL/GenBank/DDBJ databases">
        <title>High potential of lignocellulose degradation of a new Verrucomicrobia species.</title>
        <authorList>
            <person name="Wang Y."/>
            <person name="Shi Y."/>
            <person name="Qiu Z."/>
            <person name="Liu S."/>
            <person name="Yang H."/>
        </authorList>
    </citation>
    <scope>NUCLEOTIDE SEQUENCE [LARGE SCALE GENOMIC DNA]</scope>
    <source>
        <strain evidence="13 14">TSB47</strain>
    </source>
</reference>
<dbReference type="GO" id="GO:0004721">
    <property type="term" value="F:phosphoprotein phosphatase activity"/>
    <property type="evidence" value="ECO:0007669"/>
    <property type="project" value="TreeGrafter"/>
</dbReference>
<dbReference type="SMART" id="SM00091">
    <property type="entry name" value="PAS"/>
    <property type="match status" value="1"/>
</dbReference>
<protein>
    <recommendedName>
        <fullName evidence="3">histidine kinase</fullName>
        <ecNumber evidence="3">2.7.13.3</ecNumber>
    </recommendedName>
</protein>
<keyword evidence="10" id="KW-0902">Two-component regulatory system</keyword>
<dbReference type="EC" id="2.7.13.3" evidence="3"/>
<dbReference type="PRINTS" id="PR00344">
    <property type="entry name" value="BCTRLSENSOR"/>
</dbReference>
<evidence type="ECO:0000313" key="14">
    <source>
        <dbReference type="Proteomes" id="UP000078486"/>
    </source>
</evidence>
<evidence type="ECO:0000259" key="12">
    <source>
        <dbReference type="PROSITE" id="PS50109"/>
    </source>
</evidence>
<evidence type="ECO:0000256" key="11">
    <source>
        <dbReference type="ARBA" id="ARBA00023136"/>
    </source>
</evidence>
<dbReference type="PANTHER" id="PTHR45453:SF1">
    <property type="entry name" value="PHOSPHATE REGULON SENSOR PROTEIN PHOR"/>
    <property type="match status" value="1"/>
</dbReference>
<evidence type="ECO:0000256" key="7">
    <source>
        <dbReference type="ARBA" id="ARBA00022741"/>
    </source>
</evidence>
<accession>A0A178IBJ8</accession>
<dbReference type="Proteomes" id="UP000078486">
    <property type="component" value="Unassembled WGS sequence"/>
</dbReference>
<evidence type="ECO:0000256" key="2">
    <source>
        <dbReference type="ARBA" id="ARBA00004236"/>
    </source>
</evidence>
<dbReference type="GO" id="GO:0005886">
    <property type="term" value="C:plasma membrane"/>
    <property type="evidence" value="ECO:0007669"/>
    <property type="project" value="UniProtKB-SubCell"/>
</dbReference>
<dbReference type="SMART" id="SM00387">
    <property type="entry name" value="HATPase_c"/>
    <property type="match status" value="1"/>
</dbReference>
<gene>
    <name evidence="13" type="ORF">AW736_25790</name>
</gene>
<dbReference type="InterPro" id="IPR050351">
    <property type="entry name" value="BphY/WalK/GraS-like"/>
</dbReference>
<keyword evidence="4" id="KW-1003">Cell membrane</keyword>
<dbReference type="PANTHER" id="PTHR45453">
    <property type="entry name" value="PHOSPHATE REGULON SENSOR PROTEIN PHOR"/>
    <property type="match status" value="1"/>
</dbReference>
<evidence type="ECO:0000256" key="8">
    <source>
        <dbReference type="ARBA" id="ARBA00022777"/>
    </source>
</evidence>
<dbReference type="Gene3D" id="3.30.450.20">
    <property type="entry name" value="PAS domain"/>
    <property type="match status" value="1"/>
</dbReference>
<evidence type="ECO:0000313" key="13">
    <source>
        <dbReference type="EMBL" id="OAM86981.1"/>
    </source>
</evidence>
<keyword evidence="8 13" id="KW-0418">Kinase</keyword>
<dbReference type="Gene3D" id="3.30.565.10">
    <property type="entry name" value="Histidine kinase-like ATPase, C-terminal domain"/>
    <property type="match status" value="1"/>
</dbReference>
<feature type="domain" description="Histidine kinase" evidence="12">
    <location>
        <begin position="215"/>
        <end position="434"/>
    </location>
</feature>
<dbReference type="EMBL" id="LRRQ01000190">
    <property type="protein sequence ID" value="OAM86981.1"/>
    <property type="molecule type" value="Genomic_DNA"/>
</dbReference>
<dbReference type="CDD" id="cd00130">
    <property type="entry name" value="PAS"/>
    <property type="match status" value="1"/>
</dbReference>
<dbReference type="InterPro" id="IPR005467">
    <property type="entry name" value="His_kinase_dom"/>
</dbReference>
<dbReference type="FunFam" id="1.10.287.130:FF:000008">
    <property type="entry name" value="Two-component sensor histidine kinase"/>
    <property type="match status" value="1"/>
</dbReference>
<dbReference type="InterPro" id="IPR003661">
    <property type="entry name" value="HisK_dim/P_dom"/>
</dbReference>
<evidence type="ECO:0000256" key="1">
    <source>
        <dbReference type="ARBA" id="ARBA00000085"/>
    </source>
</evidence>
<dbReference type="SUPFAM" id="SSF55874">
    <property type="entry name" value="ATPase domain of HSP90 chaperone/DNA topoisomerase II/histidine kinase"/>
    <property type="match status" value="1"/>
</dbReference>
<dbReference type="GO" id="GO:0016036">
    <property type="term" value="P:cellular response to phosphate starvation"/>
    <property type="evidence" value="ECO:0007669"/>
    <property type="project" value="TreeGrafter"/>
</dbReference>
<keyword evidence="9" id="KW-0067">ATP-binding</keyword>
<organism evidence="13 14">
    <name type="scientific">Termitidicoccus mucosus</name>
    <dbReference type="NCBI Taxonomy" id="1184151"/>
    <lineage>
        <taxon>Bacteria</taxon>
        <taxon>Pseudomonadati</taxon>
        <taxon>Verrucomicrobiota</taxon>
        <taxon>Opitutia</taxon>
        <taxon>Opitutales</taxon>
        <taxon>Opitutaceae</taxon>
        <taxon>Termitidicoccus</taxon>
    </lineage>
</organism>
<keyword evidence="6" id="KW-0808">Transferase</keyword>
<evidence type="ECO:0000256" key="10">
    <source>
        <dbReference type="ARBA" id="ARBA00023012"/>
    </source>
</evidence>
<dbReference type="InterPro" id="IPR036890">
    <property type="entry name" value="HATPase_C_sf"/>
</dbReference>
<dbReference type="STRING" id="1184151.AW736_25790"/>
<dbReference type="InterPro" id="IPR035965">
    <property type="entry name" value="PAS-like_dom_sf"/>
</dbReference>
<dbReference type="SUPFAM" id="SSF47384">
    <property type="entry name" value="Homodimeric domain of signal transducing histidine kinase"/>
    <property type="match status" value="1"/>
</dbReference>
<dbReference type="SUPFAM" id="SSF55785">
    <property type="entry name" value="PYP-like sensor domain (PAS domain)"/>
    <property type="match status" value="1"/>
</dbReference>
<dbReference type="Gene3D" id="1.10.287.130">
    <property type="match status" value="1"/>
</dbReference>
<dbReference type="PROSITE" id="PS50109">
    <property type="entry name" value="HIS_KIN"/>
    <property type="match status" value="1"/>
</dbReference>
<keyword evidence="5" id="KW-0597">Phosphoprotein</keyword>
<dbReference type="CDD" id="cd00075">
    <property type="entry name" value="HATPase"/>
    <property type="match status" value="1"/>
</dbReference>
<proteinExistence type="predicted"/>
<comment type="subcellular location">
    <subcellularLocation>
        <location evidence="2">Cell membrane</location>
    </subcellularLocation>
</comment>
<dbReference type="InterPro" id="IPR036097">
    <property type="entry name" value="HisK_dim/P_sf"/>
</dbReference>
<evidence type="ECO:0000256" key="3">
    <source>
        <dbReference type="ARBA" id="ARBA00012438"/>
    </source>
</evidence>
<dbReference type="SMART" id="SM00388">
    <property type="entry name" value="HisKA"/>
    <property type="match status" value="1"/>
</dbReference>
<dbReference type="InterPro" id="IPR004358">
    <property type="entry name" value="Sig_transdc_His_kin-like_C"/>
</dbReference>
<name>A0A178IBJ8_9BACT</name>